<dbReference type="PATRIC" id="fig|86662.25.peg.5977"/>
<gene>
    <name evidence="2" type="ORF">BWGOE8_57960</name>
</gene>
<protein>
    <recommendedName>
        <fullName evidence="4">Ribbon-helix-helix protein CopG domain-containing protein</fullName>
    </recommendedName>
</protein>
<sequence length="166" mass="19766">METLRANKGTRTGHLEKITGRGGDINEKYGDVMGTFSFFPCSHRFARLRLASHHRWEQKPLMLFSLFFDLYPDLQKGEGKVEIRIREVDPIAVKKIDEIAKRKGLSRQKFLKDQIEMLAFFQQQHKREMELENIIQKNIRMMNDCYGEMKKMNEFIQMMMQDDENE</sequence>
<dbReference type="EMBL" id="LXLT01000108">
    <property type="protein sequence ID" value="OFD70127.1"/>
    <property type="molecule type" value="Genomic_DNA"/>
</dbReference>
<proteinExistence type="predicted"/>
<reference evidence="2 3" key="1">
    <citation type="submission" date="2016-05" db="EMBL/GenBank/DDBJ databases">
        <title>Bacillus thuringiensis and Bacillus weihenstephanensis as novel biocontrol agents of wilt causing Verticillium species.</title>
        <authorList>
            <person name="Hollensteiner J."/>
            <person name="Wemheuer F."/>
            <person name="Harting R."/>
            <person name="Kolarzyk A."/>
            <person name="Diaz-Valerio S."/>
            <person name="Poehlein A."/>
            <person name="Brzuszkiewicz E."/>
            <person name="Nesemann K."/>
            <person name="Braus-Stromeyer S."/>
            <person name="Braus G."/>
            <person name="Daniel R."/>
            <person name="Liesegang H."/>
        </authorList>
    </citation>
    <scope>NUCLEOTIDE SEQUENCE [LARGE SCALE GENOMIC DNA]</scope>
    <source>
        <strain evidence="2 3">GOE8</strain>
    </source>
</reference>
<accession>A0A1E8AYA9</accession>
<evidence type="ECO:0000313" key="3">
    <source>
        <dbReference type="Proteomes" id="UP000175706"/>
    </source>
</evidence>
<comment type="caution">
    <text evidence="2">The sequence shown here is derived from an EMBL/GenBank/DDBJ whole genome shotgun (WGS) entry which is preliminary data.</text>
</comment>
<evidence type="ECO:0000256" key="1">
    <source>
        <dbReference type="SAM" id="MobiDB-lite"/>
    </source>
</evidence>
<name>A0A1E8AYA9_BACMY</name>
<dbReference type="AlphaFoldDB" id="A0A1E8AYA9"/>
<organism evidence="2 3">
    <name type="scientific">Bacillus mycoides</name>
    <dbReference type="NCBI Taxonomy" id="1405"/>
    <lineage>
        <taxon>Bacteria</taxon>
        <taxon>Bacillati</taxon>
        <taxon>Bacillota</taxon>
        <taxon>Bacilli</taxon>
        <taxon>Bacillales</taxon>
        <taxon>Bacillaceae</taxon>
        <taxon>Bacillus</taxon>
        <taxon>Bacillus cereus group</taxon>
    </lineage>
</organism>
<evidence type="ECO:0008006" key="4">
    <source>
        <dbReference type="Google" id="ProtNLM"/>
    </source>
</evidence>
<feature type="region of interest" description="Disordered" evidence="1">
    <location>
        <begin position="1"/>
        <end position="20"/>
    </location>
</feature>
<dbReference type="Proteomes" id="UP000175706">
    <property type="component" value="Unassembled WGS sequence"/>
</dbReference>
<evidence type="ECO:0000313" key="2">
    <source>
        <dbReference type="EMBL" id="OFD70127.1"/>
    </source>
</evidence>